<gene>
    <name evidence="2" type="ORF">CC1G_15158</name>
</gene>
<comment type="caution">
    <text evidence="2">The sequence shown here is derived from an EMBL/GenBank/DDBJ whole genome shotgun (WGS) entry which is preliminary data.</text>
</comment>
<feature type="compositionally biased region" description="Low complexity" evidence="1">
    <location>
        <begin position="309"/>
        <end position="322"/>
    </location>
</feature>
<dbReference type="STRING" id="240176.D6RPS5"/>
<dbReference type="RefSeq" id="XP_002910519.1">
    <property type="nucleotide sequence ID" value="XM_002910473.1"/>
</dbReference>
<evidence type="ECO:0000313" key="2">
    <source>
        <dbReference type="EMBL" id="EFI27025.1"/>
    </source>
</evidence>
<evidence type="ECO:0000313" key="3">
    <source>
        <dbReference type="Proteomes" id="UP000001861"/>
    </source>
</evidence>
<dbReference type="VEuPathDB" id="FungiDB:CC1G_15158"/>
<feature type="compositionally biased region" description="Acidic residues" evidence="1">
    <location>
        <begin position="21"/>
        <end position="37"/>
    </location>
</feature>
<reference evidence="2 3" key="1">
    <citation type="journal article" date="2010" name="Proc. Natl. Acad. Sci. U.S.A.">
        <title>Insights into evolution of multicellular fungi from the assembled chromosomes of the mushroom Coprinopsis cinerea (Coprinus cinereus).</title>
        <authorList>
            <person name="Stajich J.E."/>
            <person name="Wilke S.K."/>
            <person name="Ahren D."/>
            <person name="Au C.H."/>
            <person name="Birren B.W."/>
            <person name="Borodovsky M."/>
            <person name="Burns C."/>
            <person name="Canback B."/>
            <person name="Casselton L.A."/>
            <person name="Cheng C.K."/>
            <person name="Deng J."/>
            <person name="Dietrich F.S."/>
            <person name="Fargo D.C."/>
            <person name="Farman M.L."/>
            <person name="Gathman A.C."/>
            <person name="Goldberg J."/>
            <person name="Guigo R."/>
            <person name="Hoegger P.J."/>
            <person name="Hooker J.B."/>
            <person name="Huggins A."/>
            <person name="James T.Y."/>
            <person name="Kamada T."/>
            <person name="Kilaru S."/>
            <person name="Kodira C."/>
            <person name="Kues U."/>
            <person name="Kupfer D."/>
            <person name="Kwan H.S."/>
            <person name="Lomsadze A."/>
            <person name="Li W."/>
            <person name="Lilly W.W."/>
            <person name="Ma L.J."/>
            <person name="Mackey A.J."/>
            <person name="Manning G."/>
            <person name="Martin F."/>
            <person name="Muraguchi H."/>
            <person name="Natvig D.O."/>
            <person name="Palmerini H."/>
            <person name="Ramesh M.A."/>
            <person name="Rehmeyer C.J."/>
            <person name="Roe B.A."/>
            <person name="Shenoy N."/>
            <person name="Stanke M."/>
            <person name="Ter-Hovhannisyan V."/>
            <person name="Tunlid A."/>
            <person name="Velagapudi R."/>
            <person name="Vision T.J."/>
            <person name="Zeng Q."/>
            <person name="Zolan M.E."/>
            <person name="Pukkila P.J."/>
        </authorList>
    </citation>
    <scope>NUCLEOTIDE SEQUENCE [LARGE SCALE GENOMIC DNA]</scope>
    <source>
        <strain evidence="3">Okayama-7 / 130 / ATCC MYA-4618 / FGSC 9003</strain>
    </source>
</reference>
<proteinExistence type="predicted"/>
<dbReference type="OrthoDB" id="3232711at2759"/>
<sequence>MNRDPPSSVVAVMMVEVPAPEGEDEPDSDDGWNDENAEAPAEGVEGGQDLFPEDIHLPLPSVVKGWPQSLASVRVKERSMRVAQANTKLEGIRDSIGRLSYLYRSLIRGAKTKKSKTRSYGIVKGSRDELRLQVNHYEQARRALQRLGTAPAILLKYQRITPADIKVSTAIADPNARGQSSSHLSWIWGIPSNNPSDRTLYLDELYRVNWMRTREKYLREEEEYQFLLQETQWVPRFFDSKALEWETRCAQVSLPGHIAYAYRQAELWRNLAQFAREGFNKVLKSLQEPVPRAATMTCAEDDRSDRSPSPHSDSSGPSDATP</sequence>
<dbReference type="HOGENOM" id="CLU_003703_3_3_1"/>
<dbReference type="KEGG" id="cci:CC1G_15158"/>
<organism evidence="2 3">
    <name type="scientific">Coprinopsis cinerea (strain Okayama-7 / 130 / ATCC MYA-4618 / FGSC 9003)</name>
    <name type="common">Inky cap fungus</name>
    <name type="synonym">Hormographiella aspergillata</name>
    <dbReference type="NCBI Taxonomy" id="240176"/>
    <lineage>
        <taxon>Eukaryota</taxon>
        <taxon>Fungi</taxon>
        <taxon>Dikarya</taxon>
        <taxon>Basidiomycota</taxon>
        <taxon>Agaricomycotina</taxon>
        <taxon>Agaricomycetes</taxon>
        <taxon>Agaricomycetidae</taxon>
        <taxon>Agaricales</taxon>
        <taxon>Agaricineae</taxon>
        <taxon>Psathyrellaceae</taxon>
        <taxon>Coprinopsis</taxon>
    </lineage>
</organism>
<dbReference type="OMA" id="EEEMCHT"/>
<dbReference type="Proteomes" id="UP000001861">
    <property type="component" value="Unassembled WGS sequence"/>
</dbReference>
<dbReference type="EMBL" id="AACS02000009">
    <property type="protein sequence ID" value="EFI27025.1"/>
    <property type="molecule type" value="Genomic_DNA"/>
</dbReference>
<feature type="region of interest" description="Disordered" evidence="1">
    <location>
        <begin position="293"/>
        <end position="322"/>
    </location>
</feature>
<dbReference type="GeneID" id="9378380"/>
<evidence type="ECO:0000256" key="1">
    <source>
        <dbReference type="SAM" id="MobiDB-lite"/>
    </source>
</evidence>
<accession>D6RPS5</accession>
<dbReference type="AlphaFoldDB" id="D6RPS5"/>
<protein>
    <submittedName>
        <fullName evidence="2">Uncharacterized protein</fullName>
    </submittedName>
</protein>
<name>D6RPS5_COPC7</name>
<feature type="region of interest" description="Disordered" evidence="1">
    <location>
        <begin position="16"/>
        <end position="50"/>
    </location>
</feature>
<keyword evidence="3" id="KW-1185">Reference proteome</keyword>
<dbReference type="InParanoid" id="D6RPS5"/>